<reference evidence="2" key="1">
    <citation type="journal article" date="2020" name="Nat. Commun.">
        <title>Large-scale genome sequencing of mycorrhizal fungi provides insights into the early evolution of symbiotic traits.</title>
        <authorList>
            <person name="Miyauchi S."/>
            <person name="Kiss E."/>
            <person name="Kuo A."/>
            <person name="Drula E."/>
            <person name="Kohler A."/>
            <person name="Sanchez-Garcia M."/>
            <person name="Morin E."/>
            <person name="Andreopoulos B."/>
            <person name="Barry K.W."/>
            <person name="Bonito G."/>
            <person name="Buee M."/>
            <person name="Carver A."/>
            <person name="Chen C."/>
            <person name="Cichocki N."/>
            <person name="Clum A."/>
            <person name="Culley D."/>
            <person name="Crous P.W."/>
            <person name="Fauchery L."/>
            <person name="Girlanda M."/>
            <person name="Hayes R.D."/>
            <person name="Keri Z."/>
            <person name="LaButti K."/>
            <person name="Lipzen A."/>
            <person name="Lombard V."/>
            <person name="Magnuson J."/>
            <person name="Maillard F."/>
            <person name="Murat C."/>
            <person name="Nolan M."/>
            <person name="Ohm R.A."/>
            <person name="Pangilinan J."/>
            <person name="Pereira M.F."/>
            <person name="Perotto S."/>
            <person name="Peter M."/>
            <person name="Pfister S."/>
            <person name="Riley R."/>
            <person name="Sitrit Y."/>
            <person name="Stielow J.B."/>
            <person name="Szollosi G."/>
            <person name="Zifcakova L."/>
            <person name="Stursova M."/>
            <person name="Spatafora J.W."/>
            <person name="Tedersoo L."/>
            <person name="Vaario L.M."/>
            <person name="Yamada A."/>
            <person name="Yan M."/>
            <person name="Wang P."/>
            <person name="Xu J."/>
            <person name="Bruns T."/>
            <person name="Baldrian P."/>
            <person name="Vilgalys R."/>
            <person name="Dunand C."/>
            <person name="Henrissat B."/>
            <person name="Grigoriev I.V."/>
            <person name="Hibbett D."/>
            <person name="Nagy L.G."/>
            <person name="Martin F.M."/>
        </authorList>
    </citation>
    <scope>NUCLEOTIDE SEQUENCE</scope>
    <source>
        <strain evidence="2">UP504</strain>
    </source>
</reference>
<gene>
    <name evidence="2" type="ORF">BS47DRAFT_710727</name>
</gene>
<protein>
    <submittedName>
        <fullName evidence="2">Uncharacterized protein</fullName>
    </submittedName>
</protein>
<dbReference type="Proteomes" id="UP000886523">
    <property type="component" value="Unassembled WGS sequence"/>
</dbReference>
<keyword evidence="3" id="KW-1185">Reference proteome</keyword>
<organism evidence="2 3">
    <name type="scientific">Hydnum rufescens UP504</name>
    <dbReference type="NCBI Taxonomy" id="1448309"/>
    <lineage>
        <taxon>Eukaryota</taxon>
        <taxon>Fungi</taxon>
        <taxon>Dikarya</taxon>
        <taxon>Basidiomycota</taxon>
        <taxon>Agaricomycotina</taxon>
        <taxon>Agaricomycetes</taxon>
        <taxon>Cantharellales</taxon>
        <taxon>Hydnaceae</taxon>
        <taxon>Hydnum</taxon>
    </lineage>
</organism>
<comment type="caution">
    <text evidence="2">The sequence shown here is derived from an EMBL/GenBank/DDBJ whole genome shotgun (WGS) entry which is preliminary data.</text>
</comment>
<evidence type="ECO:0000313" key="2">
    <source>
        <dbReference type="EMBL" id="KAF9515995.1"/>
    </source>
</evidence>
<evidence type="ECO:0000313" key="3">
    <source>
        <dbReference type="Proteomes" id="UP000886523"/>
    </source>
</evidence>
<feature type="region of interest" description="Disordered" evidence="1">
    <location>
        <begin position="142"/>
        <end position="162"/>
    </location>
</feature>
<sequence length="200" mass="22351">MVIKFHFHSPIRRKNCLLLRLLRSVILYPLSTRAGISHLNQRDRRRRILGSPLPVILSHPQRKISDQGARGACLRELLQPLHWIQMIPSVTSSISLASLWTNHSLPPSFYQQGPSEIHEQSSTDLVGPLLEDYYNSIPGGFNPVATSTPEPSEFSLAPPGHPSSLPLPVPVRPLLFSDVNDPEAQLVSEPRKRKGQVFPV</sequence>
<proteinExistence type="predicted"/>
<evidence type="ECO:0000256" key="1">
    <source>
        <dbReference type="SAM" id="MobiDB-lite"/>
    </source>
</evidence>
<accession>A0A9P6DZI0</accession>
<name>A0A9P6DZI0_9AGAM</name>
<dbReference type="EMBL" id="MU128944">
    <property type="protein sequence ID" value="KAF9515995.1"/>
    <property type="molecule type" value="Genomic_DNA"/>
</dbReference>
<dbReference type="AlphaFoldDB" id="A0A9P6DZI0"/>